<evidence type="ECO:0000256" key="5">
    <source>
        <dbReference type="HAMAP-Rule" id="MF_00340"/>
    </source>
</evidence>
<evidence type="ECO:0000256" key="4">
    <source>
        <dbReference type="ARBA" id="ARBA00035178"/>
    </source>
</evidence>
<evidence type="ECO:0000313" key="7">
    <source>
        <dbReference type="Proteomes" id="UP000051017"/>
    </source>
</evidence>
<dbReference type="EMBL" id="LIBJ01000125">
    <property type="protein sequence ID" value="KRO47880.1"/>
    <property type="molecule type" value="Genomic_DNA"/>
</dbReference>
<dbReference type="InterPro" id="IPR002677">
    <property type="entry name" value="Ribosomal_bL32"/>
</dbReference>
<dbReference type="Pfam" id="PF01783">
    <property type="entry name" value="Ribosomal_L32p"/>
    <property type="match status" value="1"/>
</dbReference>
<reference evidence="6 7" key="1">
    <citation type="submission" date="2015-10" db="EMBL/GenBank/DDBJ databases">
        <title>Metagenome-Assembled Genomes uncover a global brackish microbiome.</title>
        <authorList>
            <person name="Hugerth L.W."/>
            <person name="Larsson J."/>
            <person name="Alneberg J."/>
            <person name="Lindh M.V."/>
            <person name="Legrand C."/>
            <person name="Pinhassi J."/>
            <person name="Andersson A.F."/>
        </authorList>
    </citation>
    <scope>NUCLEOTIDE SEQUENCE [LARGE SCALE GENOMIC DNA]</scope>
    <source>
        <strain evidence="6">BACL6 MAG-120924-bin43</strain>
    </source>
</reference>
<proteinExistence type="inferred from homology"/>
<comment type="similarity">
    <text evidence="1 5">Belongs to the bacterial ribosomal protein bL32 family.</text>
</comment>
<dbReference type="NCBIfam" id="TIGR01031">
    <property type="entry name" value="rpmF_bact"/>
    <property type="match status" value="1"/>
</dbReference>
<dbReference type="GO" id="GO:0006412">
    <property type="term" value="P:translation"/>
    <property type="evidence" value="ECO:0007669"/>
    <property type="project" value="UniProtKB-UniRule"/>
</dbReference>
<dbReference type="PANTHER" id="PTHR35534">
    <property type="entry name" value="50S RIBOSOMAL PROTEIN L32"/>
    <property type="match status" value="1"/>
</dbReference>
<comment type="caution">
    <text evidence="6">The sequence shown here is derived from an EMBL/GenBank/DDBJ whole genome shotgun (WGS) entry which is preliminary data.</text>
</comment>
<keyword evidence="2 5" id="KW-0689">Ribosomal protein</keyword>
<gene>
    <name evidence="5" type="primary">rpmF</name>
    <name evidence="6" type="ORF">ABR75_05740</name>
</gene>
<dbReference type="GO" id="GO:0003735">
    <property type="term" value="F:structural constituent of ribosome"/>
    <property type="evidence" value="ECO:0007669"/>
    <property type="project" value="InterPro"/>
</dbReference>
<dbReference type="InterPro" id="IPR011332">
    <property type="entry name" value="Ribosomal_zn-bd"/>
</dbReference>
<evidence type="ECO:0000256" key="1">
    <source>
        <dbReference type="ARBA" id="ARBA00008560"/>
    </source>
</evidence>
<organism evidence="6 7">
    <name type="scientific">Acidimicrobiia bacterium BACL6 MAG-120924-bin43</name>
    <dbReference type="NCBI Taxonomy" id="1655583"/>
    <lineage>
        <taxon>Bacteria</taxon>
        <taxon>Bacillati</taxon>
        <taxon>Actinomycetota</taxon>
        <taxon>Acidimicrobiia</taxon>
        <taxon>acIV cluster</taxon>
    </lineage>
</organism>
<dbReference type="HAMAP" id="MF_00340">
    <property type="entry name" value="Ribosomal_bL32"/>
    <property type="match status" value="1"/>
</dbReference>
<evidence type="ECO:0000313" key="6">
    <source>
        <dbReference type="EMBL" id="KRO47880.1"/>
    </source>
</evidence>
<accession>A0A0R2QC02</accession>
<dbReference type="SUPFAM" id="SSF57829">
    <property type="entry name" value="Zn-binding ribosomal proteins"/>
    <property type="match status" value="1"/>
</dbReference>
<evidence type="ECO:0000256" key="3">
    <source>
        <dbReference type="ARBA" id="ARBA00023274"/>
    </source>
</evidence>
<evidence type="ECO:0000256" key="2">
    <source>
        <dbReference type="ARBA" id="ARBA00022980"/>
    </source>
</evidence>
<dbReference type="PANTHER" id="PTHR35534:SF1">
    <property type="entry name" value="LARGE RIBOSOMAL SUBUNIT PROTEIN BL32"/>
    <property type="match status" value="1"/>
</dbReference>
<keyword evidence="3 5" id="KW-0687">Ribonucleoprotein</keyword>
<sequence length="59" mass="6366">MPVPKKKKSKMKGHSHMAGAWKLGAPSRSVCPRCSTSKLPHTVCGNCGWYKGRIAVDVA</sequence>
<dbReference type="Proteomes" id="UP000051017">
    <property type="component" value="Unassembled WGS sequence"/>
</dbReference>
<dbReference type="InterPro" id="IPR044957">
    <property type="entry name" value="Ribosomal_bL32_bact"/>
</dbReference>
<dbReference type="GO" id="GO:0015934">
    <property type="term" value="C:large ribosomal subunit"/>
    <property type="evidence" value="ECO:0007669"/>
    <property type="project" value="InterPro"/>
</dbReference>
<protein>
    <recommendedName>
        <fullName evidence="4 5">Large ribosomal subunit protein bL32</fullName>
    </recommendedName>
</protein>
<dbReference type="AlphaFoldDB" id="A0A0R2QC02"/>
<name>A0A0R2QC02_9ACTN</name>